<organism evidence="2 4">
    <name type="scientific">Enterococcus silesiacus</name>
    <dbReference type="NCBI Taxonomy" id="332949"/>
    <lineage>
        <taxon>Bacteria</taxon>
        <taxon>Bacillati</taxon>
        <taxon>Bacillota</taxon>
        <taxon>Bacilli</taxon>
        <taxon>Lactobacillales</taxon>
        <taxon>Enterococcaceae</taxon>
        <taxon>Enterococcus</taxon>
    </lineage>
</organism>
<proteinExistence type="predicted"/>
<dbReference type="EMBL" id="JXLC01000003">
    <property type="protein sequence ID" value="OJG93023.1"/>
    <property type="molecule type" value="Genomic_DNA"/>
</dbReference>
<dbReference type="OrthoDB" id="2624096at2"/>
<reference evidence="2 4" key="1">
    <citation type="submission" date="2014-12" db="EMBL/GenBank/DDBJ databases">
        <title>Draft genome sequences of 29 type strains of Enterococci.</title>
        <authorList>
            <person name="Zhong Z."/>
            <person name="Sun Z."/>
            <person name="Liu W."/>
            <person name="Zhang W."/>
            <person name="Zhang H."/>
        </authorList>
    </citation>
    <scope>NUCLEOTIDE SEQUENCE [LARGE SCALE GENOMIC DNA]</scope>
    <source>
        <strain evidence="2 4">DSM 22801</strain>
    </source>
</reference>
<evidence type="ECO:0000313" key="3">
    <source>
        <dbReference type="Proteomes" id="UP000065511"/>
    </source>
</evidence>
<gene>
    <name evidence="1" type="ORF">ATZ33_17345</name>
    <name evidence="2" type="ORF">RV15_GL002157</name>
</gene>
<dbReference type="Proteomes" id="UP000065511">
    <property type="component" value="Chromosome"/>
</dbReference>
<sequence length="151" mass="17775">MKATSKEINRVANYIESKLLQEGVVIQRYDAYSTNSVYFKFDCGLSNSLRIGDHDGKKTLSYMFMVDVTHSGQRIVKQDKFTQYIYAATKQQRKKAVKHILDHRERRIVQYGGYENYRTQMKHQYISSKGQKGFWSQAEFINKKREGIKND</sequence>
<dbReference type="KEGG" id="ess:ATZ33_17345"/>
<dbReference type="AlphaFoldDB" id="A0A0S3KFM0"/>
<evidence type="ECO:0000313" key="1">
    <source>
        <dbReference type="EMBL" id="ALS03077.1"/>
    </source>
</evidence>
<dbReference type="RefSeq" id="WP_071876582.1">
    <property type="nucleotide sequence ID" value="NZ_JXLC01000003.1"/>
</dbReference>
<protein>
    <submittedName>
        <fullName evidence="2">Uncharacterized protein</fullName>
    </submittedName>
</protein>
<evidence type="ECO:0000313" key="4">
    <source>
        <dbReference type="Proteomes" id="UP000183039"/>
    </source>
</evidence>
<dbReference type="Proteomes" id="UP000183039">
    <property type="component" value="Unassembled WGS sequence"/>
</dbReference>
<accession>A0A0S3KFM0</accession>
<keyword evidence="3" id="KW-1185">Reference proteome</keyword>
<evidence type="ECO:0000313" key="2">
    <source>
        <dbReference type="EMBL" id="OJG93023.1"/>
    </source>
</evidence>
<name>A0A0S3KFM0_9ENTE</name>
<reference evidence="1 3" key="2">
    <citation type="submission" date="2015-12" db="EMBL/GenBank/DDBJ databases">
        <authorList>
            <person name="Lauer A."/>
            <person name="Humrighouse B."/>
            <person name="Loparev V."/>
            <person name="Shewmaker P.L."/>
            <person name="Whitney A.M."/>
            <person name="McLaughlin R.W."/>
        </authorList>
    </citation>
    <scope>NUCLEOTIDE SEQUENCE [LARGE SCALE GENOMIC DNA]</scope>
    <source>
        <strain evidence="1 3">LMG 23085</strain>
    </source>
</reference>
<dbReference type="EMBL" id="CP013614">
    <property type="protein sequence ID" value="ALS03077.1"/>
    <property type="molecule type" value="Genomic_DNA"/>
</dbReference>